<organism evidence="10 11">
    <name type="scientific">Penicillium bovifimosum</name>
    <dbReference type="NCBI Taxonomy" id="126998"/>
    <lineage>
        <taxon>Eukaryota</taxon>
        <taxon>Fungi</taxon>
        <taxon>Dikarya</taxon>
        <taxon>Ascomycota</taxon>
        <taxon>Pezizomycotina</taxon>
        <taxon>Eurotiomycetes</taxon>
        <taxon>Eurotiomycetidae</taxon>
        <taxon>Eurotiales</taxon>
        <taxon>Aspergillaceae</taxon>
        <taxon>Penicillium</taxon>
    </lineage>
</organism>
<feature type="domain" description="U4/U6.U5 small nuclear ribonucleoprotein 27kDa protein" evidence="9">
    <location>
        <begin position="181"/>
        <end position="234"/>
    </location>
</feature>
<keyword evidence="6" id="KW-0508">mRNA splicing</keyword>
<comment type="function">
    <text evidence="1">May play a role in mRNA splicing.</text>
</comment>
<dbReference type="Proteomes" id="UP001149079">
    <property type="component" value="Unassembled WGS sequence"/>
</dbReference>
<reference evidence="10" key="2">
    <citation type="journal article" date="2023" name="IMA Fungus">
        <title>Comparative genomic study of the Penicillium genus elucidates a diverse pangenome and 15 lateral gene transfer events.</title>
        <authorList>
            <person name="Petersen C."/>
            <person name="Sorensen T."/>
            <person name="Nielsen M.R."/>
            <person name="Sondergaard T.E."/>
            <person name="Sorensen J.L."/>
            <person name="Fitzpatrick D.A."/>
            <person name="Frisvad J.C."/>
            <person name="Nielsen K.L."/>
        </authorList>
    </citation>
    <scope>NUCLEOTIDE SEQUENCE</scope>
    <source>
        <strain evidence="10">IBT 22155</strain>
    </source>
</reference>
<accession>A0A9W9L6Y0</accession>
<comment type="subcellular location">
    <subcellularLocation>
        <location evidence="2">Nucleus</location>
    </subcellularLocation>
</comment>
<evidence type="ECO:0000256" key="5">
    <source>
        <dbReference type="ARBA" id="ARBA00022664"/>
    </source>
</evidence>
<keyword evidence="11" id="KW-1185">Reference proteome</keyword>
<dbReference type="Pfam" id="PF08648">
    <property type="entry name" value="SNRNP27"/>
    <property type="match status" value="1"/>
</dbReference>
<dbReference type="InterPro" id="IPR013957">
    <property type="entry name" value="SNRNP27"/>
</dbReference>
<dbReference type="GO" id="GO:0006397">
    <property type="term" value="P:mRNA processing"/>
    <property type="evidence" value="ECO:0007669"/>
    <property type="project" value="UniProtKB-KW"/>
</dbReference>
<feature type="compositionally biased region" description="Basic residues" evidence="8">
    <location>
        <begin position="109"/>
        <end position="125"/>
    </location>
</feature>
<dbReference type="EMBL" id="JAPQKL010000003">
    <property type="protein sequence ID" value="KAJ5139347.1"/>
    <property type="molecule type" value="Genomic_DNA"/>
</dbReference>
<dbReference type="GO" id="GO:0071011">
    <property type="term" value="C:precatalytic spliceosome"/>
    <property type="evidence" value="ECO:0007669"/>
    <property type="project" value="TreeGrafter"/>
</dbReference>
<evidence type="ECO:0000259" key="9">
    <source>
        <dbReference type="Pfam" id="PF08648"/>
    </source>
</evidence>
<protein>
    <recommendedName>
        <fullName evidence="9">U4/U6.U5 small nuclear ribonucleoprotein 27kDa protein domain-containing protein</fullName>
    </recommendedName>
</protein>
<dbReference type="OrthoDB" id="21368at2759"/>
<comment type="caution">
    <text evidence="10">The sequence shown here is derived from an EMBL/GenBank/DDBJ whole genome shotgun (WGS) entry which is preliminary data.</text>
</comment>
<evidence type="ECO:0000256" key="8">
    <source>
        <dbReference type="SAM" id="MobiDB-lite"/>
    </source>
</evidence>
<evidence type="ECO:0000313" key="11">
    <source>
        <dbReference type="Proteomes" id="UP001149079"/>
    </source>
</evidence>
<reference evidence="10" key="1">
    <citation type="submission" date="2022-11" db="EMBL/GenBank/DDBJ databases">
        <authorList>
            <person name="Petersen C."/>
        </authorList>
    </citation>
    <scope>NUCLEOTIDE SEQUENCE</scope>
    <source>
        <strain evidence="10">IBT 22155</strain>
    </source>
</reference>
<sequence>MAEPPAKRARRVGSSAMWDSNDKRPRAPEQASDRGRVRSPALREDKRDGRYRSRSRERNDGRRERSWSRDRRDRDRRDGDKDGRGAPDRKRSISRERNYDRRGPAPKNVKFRAPSRSRSPHRNGTKARSPPRGPRGDRQGDRKDPRSRDGGRKTAGAQSGPGPSEDAMDLDFKEDADEDEMEALMRKAMGFTRFRTTKNSKIPGNQIYAVRKEKKIEYRQYMNRQGGFNRPLSPSR</sequence>
<comment type="subunit">
    <text evidence="4">Part of a tri-snRNP complex.</text>
</comment>
<dbReference type="PANTHER" id="PTHR31077">
    <property type="entry name" value="U4/U6.U5 SMALL NUCLEAR RIBONUCLEOPROTEIN 27 KDA PROTEIN"/>
    <property type="match status" value="1"/>
</dbReference>
<evidence type="ECO:0000256" key="7">
    <source>
        <dbReference type="ARBA" id="ARBA00023242"/>
    </source>
</evidence>
<dbReference type="GeneID" id="81404109"/>
<dbReference type="RefSeq" id="XP_056523996.1">
    <property type="nucleotide sequence ID" value="XM_056664939.1"/>
</dbReference>
<comment type="similarity">
    <text evidence="3">Belongs to the SNUT3 family.</text>
</comment>
<keyword evidence="7" id="KW-0539">Nucleus</keyword>
<evidence type="ECO:0000256" key="1">
    <source>
        <dbReference type="ARBA" id="ARBA00003632"/>
    </source>
</evidence>
<feature type="compositionally biased region" description="Basic and acidic residues" evidence="8">
    <location>
        <begin position="134"/>
        <end position="152"/>
    </location>
</feature>
<keyword evidence="5" id="KW-0507">mRNA processing</keyword>
<evidence type="ECO:0000256" key="6">
    <source>
        <dbReference type="ARBA" id="ARBA00023187"/>
    </source>
</evidence>
<evidence type="ECO:0000313" key="10">
    <source>
        <dbReference type="EMBL" id="KAJ5139347.1"/>
    </source>
</evidence>
<gene>
    <name evidence="10" type="ORF">N7515_004195</name>
</gene>
<feature type="compositionally biased region" description="Basic and acidic residues" evidence="8">
    <location>
        <begin position="20"/>
        <end position="103"/>
    </location>
</feature>
<dbReference type="GO" id="GO:0008380">
    <property type="term" value="P:RNA splicing"/>
    <property type="evidence" value="ECO:0007669"/>
    <property type="project" value="UniProtKB-KW"/>
</dbReference>
<evidence type="ECO:0000256" key="3">
    <source>
        <dbReference type="ARBA" id="ARBA00008218"/>
    </source>
</evidence>
<evidence type="ECO:0000256" key="2">
    <source>
        <dbReference type="ARBA" id="ARBA00004123"/>
    </source>
</evidence>
<dbReference type="PANTHER" id="PTHR31077:SF1">
    <property type="entry name" value="U4_U6.U5 SMALL NUCLEAR RIBONUCLEOPROTEIN 27 KDA PROTEIN"/>
    <property type="match status" value="1"/>
</dbReference>
<proteinExistence type="inferred from homology"/>
<evidence type="ECO:0000256" key="4">
    <source>
        <dbReference type="ARBA" id="ARBA00011825"/>
    </source>
</evidence>
<feature type="region of interest" description="Disordered" evidence="8">
    <location>
        <begin position="1"/>
        <end position="169"/>
    </location>
</feature>
<dbReference type="AlphaFoldDB" id="A0A9W9L6Y0"/>
<name>A0A9W9L6Y0_9EURO</name>